<keyword evidence="7" id="KW-1185">Reference proteome</keyword>
<sequence length="360" mass="39616">MDGRSRRLYDRGQSAHRRPHASATGRRSATGRSVPVSSIDVIIPNYQYGRYLPACIGSVLSQDVENMRVLVIDNASTDDSLEVARALAATDVRIRIIAHPVNVGVVASFNEGIDEAQADYFTILCADDMLTPGSLKRAIAILEENPAVSVAQGRGHIVSAGNAVPDELSAAKPAVWTVVSGPAFIENICRHPRQGFVDFTVVRTTIQKRAGHYRKDLPFTCDREMLMRLAALGDVARTDAVQGIQQEHSNNISSAYWQDFRLFLESLYGAIDKFLSTGAMDGRQSDRLRALARASLARDAYWSAVSHLVRAKYREAAGLFRLAFGLLPRLAILPPIGHLFRTKGVLSRAREIFVEASWRS</sequence>
<proteinExistence type="inferred from homology"/>
<keyword evidence="3" id="KW-0808">Transferase</keyword>
<dbReference type="Proteomes" id="UP000306441">
    <property type="component" value="Unassembled WGS sequence"/>
</dbReference>
<evidence type="ECO:0000313" key="7">
    <source>
        <dbReference type="Proteomes" id="UP000306441"/>
    </source>
</evidence>
<evidence type="ECO:0000259" key="5">
    <source>
        <dbReference type="Pfam" id="PF00535"/>
    </source>
</evidence>
<evidence type="ECO:0000256" key="3">
    <source>
        <dbReference type="ARBA" id="ARBA00022679"/>
    </source>
</evidence>
<evidence type="ECO:0000256" key="1">
    <source>
        <dbReference type="ARBA" id="ARBA00006739"/>
    </source>
</evidence>
<dbReference type="Gene3D" id="3.90.550.10">
    <property type="entry name" value="Spore Coat Polysaccharide Biosynthesis Protein SpsA, Chain A"/>
    <property type="match status" value="1"/>
</dbReference>
<dbReference type="InterPro" id="IPR029044">
    <property type="entry name" value="Nucleotide-diphossugar_trans"/>
</dbReference>
<dbReference type="EMBL" id="SSNY01000006">
    <property type="protein sequence ID" value="THF56946.1"/>
    <property type="molecule type" value="Genomic_DNA"/>
</dbReference>
<dbReference type="PANTHER" id="PTHR43685:SF5">
    <property type="entry name" value="GLYCOSYLTRANSFERASE EPSE-RELATED"/>
    <property type="match status" value="1"/>
</dbReference>
<evidence type="ECO:0000256" key="4">
    <source>
        <dbReference type="SAM" id="MobiDB-lite"/>
    </source>
</evidence>
<gene>
    <name evidence="6" type="ORF">E6C48_11505</name>
</gene>
<accession>A0ABY2Q6X8</accession>
<dbReference type="SUPFAM" id="SSF53448">
    <property type="entry name" value="Nucleotide-diphospho-sugar transferases"/>
    <property type="match status" value="1"/>
</dbReference>
<comment type="caution">
    <text evidence="6">The sequence shown here is derived from an EMBL/GenBank/DDBJ whole genome shotgun (WGS) entry which is preliminary data.</text>
</comment>
<feature type="compositionally biased region" description="Basic and acidic residues" evidence="4">
    <location>
        <begin position="1"/>
        <end position="10"/>
    </location>
</feature>
<feature type="domain" description="Glycosyltransferase 2-like" evidence="5">
    <location>
        <begin position="41"/>
        <end position="161"/>
    </location>
</feature>
<protein>
    <submittedName>
        <fullName evidence="6">Glycosyltransferase family 2 protein</fullName>
    </submittedName>
</protein>
<dbReference type="PANTHER" id="PTHR43685">
    <property type="entry name" value="GLYCOSYLTRANSFERASE"/>
    <property type="match status" value="1"/>
</dbReference>
<name>A0ABY2Q6X8_9HYPH</name>
<dbReference type="InterPro" id="IPR050834">
    <property type="entry name" value="Glycosyltransf_2"/>
</dbReference>
<dbReference type="InterPro" id="IPR001173">
    <property type="entry name" value="Glyco_trans_2-like"/>
</dbReference>
<keyword evidence="2" id="KW-0328">Glycosyltransferase</keyword>
<comment type="similarity">
    <text evidence="1">Belongs to the glycosyltransferase 2 family.</text>
</comment>
<feature type="region of interest" description="Disordered" evidence="4">
    <location>
        <begin position="1"/>
        <end position="31"/>
    </location>
</feature>
<evidence type="ECO:0000313" key="6">
    <source>
        <dbReference type="EMBL" id="THF56946.1"/>
    </source>
</evidence>
<dbReference type="Pfam" id="PF00535">
    <property type="entry name" value="Glycos_transf_2"/>
    <property type="match status" value="1"/>
</dbReference>
<evidence type="ECO:0000256" key="2">
    <source>
        <dbReference type="ARBA" id="ARBA00022676"/>
    </source>
</evidence>
<reference evidence="6 7" key="1">
    <citation type="submission" date="2019-04" db="EMBL/GenBank/DDBJ databases">
        <title>Mesorhizobium composti sp. nov., isolated from compost.</title>
        <authorList>
            <person name="Lin S.-Y."/>
            <person name="Hameed A."/>
            <person name="Hsieh Y.-T."/>
            <person name="Young C.-C."/>
        </authorList>
    </citation>
    <scope>NUCLEOTIDE SEQUENCE [LARGE SCALE GENOMIC DNA]</scope>
    <source>
        <strain evidence="6 7">CC-YTH430</strain>
    </source>
</reference>
<organism evidence="6 7">
    <name type="scientific">Ollibium composti</name>
    <dbReference type="NCBI Taxonomy" id="2675109"/>
    <lineage>
        <taxon>Bacteria</taxon>
        <taxon>Pseudomonadati</taxon>
        <taxon>Pseudomonadota</taxon>
        <taxon>Alphaproteobacteria</taxon>
        <taxon>Hyphomicrobiales</taxon>
        <taxon>Phyllobacteriaceae</taxon>
        <taxon>Ollibium</taxon>
    </lineage>
</organism>
<dbReference type="CDD" id="cd00761">
    <property type="entry name" value="Glyco_tranf_GTA_type"/>
    <property type="match status" value="1"/>
</dbReference>